<reference evidence="2 3" key="1">
    <citation type="journal article" date="2018" name="Arch. Microbiol.">
        <title>New insights into the metabolic potential of the phototrophic purple bacterium Rhodopila globiformis DSM 161(T) from its draft genome sequence and evidence for a vanadium-dependent nitrogenase.</title>
        <authorList>
            <person name="Imhoff J.F."/>
            <person name="Rahn T."/>
            <person name="Kunzel S."/>
            <person name="Neulinger S.C."/>
        </authorList>
    </citation>
    <scope>NUCLEOTIDE SEQUENCE [LARGE SCALE GENOMIC DNA]</scope>
    <source>
        <strain evidence="2 3">DSM 161</strain>
    </source>
</reference>
<protein>
    <submittedName>
        <fullName evidence="2">Rhodanese</fullName>
    </submittedName>
</protein>
<dbReference type="InterPro" id="IPR001763">
    <property type="entry name" value="Rhodanese-like_dom"/>
</dbReference>
<dbReference type="Pfam" id="PF00581">
    <property type="entry name" value="Rhodanese"/>
    <property type="match status" value="1"/>
</dbReference>
<dbReference type="GO" id="GO:0004792">
    <property type="term" value="F:thiosulfate-cyanide sulfurtransferase activity"/>
    <property type="evidence" value="ECO:0007669"/>
    <property type="project" value="TreeGrafter"/>
</dbReference>
<dbReference type="CDD" id="cd01447">
    <property type="entry name" value="Polysulfide_ST"/>
    <property type="match status" value="1"/>
</dbReference>
<comment type="caution">
    <text evidence="2">The sequence shown here is derived from an EMBL/GenBank/DDBJ whole genome shotgun (WGS) entry which is preliminary data.</text>
</comment>
<dbReference type="Proteomes" id="UP000239724">
    <property type="component" value="Unassembled WGS sequence"/>
</dbReference>
<dbReference type="PANTHER" id="PTHR44086:SF13">
    <property type="entry name" value="THIOSULFATE SULFURTRANSFERASE PSPE"/>
    <property type="match status" value="1"/>
</dbReference>
<accession>A0A2S6MXG2</accession>
<dbReference type="PROSITE" id="PS50206">
    <property type="entry name" value="RHODANESE_3"/>
    <property type="match status" value="1"/>
</dbReference>
<name>A0A2S6MXG2_RHOGL</name>
<dbReference type="AlphaFoldDB" id="A0A2S6MXG2"/>
<dbReference type="OrthoDB" id="9807812at2"/>
<feature type="domain" description="Rhodanese" evidence="1">
    <location>
        <begin position="31"/>
        <end position="128"/>
    </location>
</feature>
<dbReference type="EMBL" id="NHRY01000263">
    <property type="protein sequence ID" value="PPQ27062.1"/>
    <property type="molecule type" value="Genomic_DNA"/>
</dbReference>
<dbReference type="PANTHER" id="PTHR44086">
    <property type="entry name" value="THIOSULFATE SULFURTRANSFERASE RDL2, MITOCHONDRIAL-RELATED"/>
    <property type="match status" value="1"/>
</dbReference>
<dbReference type="InterPro" id="IPR036873">
    <property type="entry name" value="Rhodanese-like_dom_sf"/>
</dbReference>
<dbReference type="SMART" id="SM00450">
    <property type="entry name" value="RHOD"/>
    <property type="match status" value="1"/>
</dbReference>
<dbReference type="RefSeq" id="WP_104522201.1">
    <property type="nucleotide sequence ID" value="NZ_NHRY01000263.1"/>
</dbReference>
<evidence type="ECO:0000313" key="3">
    <source>
        <dbReference type="Proteomes" id="UP000239724"/>
    </source>
</evidence>
<keyword evidence="3" id="KW-1185">Reference proteome</keyword>
<sequence>MQIRKGYKQLLAEANAEIETLPVADAVALSGQPDVVFVDLRDPREMDREGRMPGAFPCTRGMLEFWIDPESPYAKPIFAESKRFVFFCAGGWRSALAAKTAQDMGLERVAHIEGGFGAWKKAGGPVEEPKPKT</sequence>
<evidence type="ECO:0000259" key="1">
    <source>
        <dbReference type="PROSITE" id="PS50206"/>
    </source>
</evidence>
<dbReference type="SUPFAM" id="SSF52821">
    <property type="entry name" value="Rhodanese/Cell cycle control phosphatase"/>
    <property type="match status" value="1"/>
</dbReference>
<organism evidence="2 3">
    <name type="scientific">Rhodopila globiformis</name>
    <name type="common">Rhodopseudomonas globiformis</name>
    <dbReference type="NCBI Taxonomy" id="1071"/>
    <lineage>
        <taxon>Bacteria</taxon>
        <taxon>Pseudomonadati</taxon>
        <taxon>Pseudomonadota</taxon>
        <taxon>Alphaproteobacteria</taxon>
        <taxon>Acetobacterales</taxon>
        <taxon>Acetobacteraceae</taxon>
        <taxon>Rhodopila</taxon>
    </lineage>
</organism>
<dbReference type="Gene3D" id="3.40.250.10">
    <property type="entry name" value="Rhodanese-like domain"/>
    <property type="match status" value="1"/>
</dbReference>
<gene>
    <name evidence="2" type="ORF">CCS01_28405</name>
</gene>
<proteinExistence type="predicted"/>
<evidence type="ECO:0000313" key="2">
    <source>
        <dbReference type="EMBL" id="PPQ27062.1"/>
    </source>
</evidence>